<evidence type="ECO:0000313" key="1">
    <source>
        <dbReference type="EMBL" id="UVX67646.1"/>
    </source>
</evidence>
<sequence length="109" mass="12664">MRSWDSLLTPAEKQRMQTYKQKETTQHTPPSIRILAELGDLYGWEAIRDALQNHITPNLLLALIKEGRHQQQIHLAQQYRLTFECLTAAFTKHGDQKISRIINELGKDN</sequence>
<protein>
    <submittedName>
        <fullName evidence="1">Uncharacterized protein</fullName>
    </submittedName>
</protein>
<organism evidence="1 2">
    <name type="scientific">Bacteriophage sp</name>
    <dbReference type="NCBI Taxonomy" id="38018"/>
    <lineage>
        <taxon>Viruses</taxon>
    </lineage>
</organism>
<reference evidence="1 2" key="1">
    <citation type="submission" date="2022-07" db="EMBL/GenBank/DDBJ databases">
        <authorList>
            <person name="Nishijima S."/>
        </authorList>
    </citation>
    <scope>NUCLEOTIDE SEQUENCE [LARGE SCALE GENOMIC DNA]</scope>
    <source>
        <strain evidence="1">3589_105981</strain>
    </source>
</reference>
<name>A0ABY5TS30_9VIRU</name>
<dbReference type="Proteomes" id="UP001158744">
    <property type="component" value="Segment"/>
</dbReference>
<evidence type="ECO:0000313" key="2">
    <source>
        <dbReference type="Proteomes" id="UP001158744"/>
    </source>
</evidence>
<dbReference type="EMBL" id="OP072690">
    <property type="protein sequence ID" value="UVX67646.1"/>
    <property type="molecule type" value="Genomic_DNA"/>
</dbReference>
<accession>A0ABY5TS30</accession>
<proteinExistence type="predicted"/>
<keyword evidence="2" id="KW-1185">Reference proteome</keyword>